<protein>
    <submittedName>
        <fullName evidence="2">Uncharacterized protein</fullName>
    </submittedName>
</protein>
<evidence type="ECO:0000313" key="2">
    <source>
        <dbReference type="EMBL" id="PIT95796.1"/>
    </source>
</evidence>
<feature type="transmembrane region" description="Helical" evidence="1">
    <location>
        <begin position="6"/>
        <end position="27"/>
    </location>
</feature>
<gene>
    <name evidence="2" type="ORF">COT94_04395</name>
</gene>
<dbReference type="EMBL" id="PFAM01000023">
    <property type="protein sequence ID" value="PIT95796.1"/>
    <property type="molecule type" value="Genomic_DNA"/>
</dbReference>
<reference evidence="3" key="1">
    <citation type="submission" date="2017-09" db="EMBL/GenBank/DDBJ databases">
        <title>Depth-based differentiation of microbial function through sediment-hosted aquifers and enrichment of novel symbionts in the deep terrestrial subsurface.</title>
        <authorList>
            <person name="Probst A.J."/>
            <person name="Ladd B."/>
            <person name="Jarett J.K."/>
            <person name="Geller-Mcgrath D.E."/>
            <person name="Sieber C.M.K."/>
            <person name="Emerson J.B."/>
            <person name="Anantharaman K."/>
            <person name="Thomas B.C."/>
            <person name="Malmstrom R."/>
            <person name="Stieglmeier M."/>
            <person name="Klingl A."/>
            <person name="Woyke T."/>
            <person name="Ryan C.M."/>
            <person name="Banfield J.F."/>
        </authorList>
    </citation>
    <scope>NUCLEOTIDE SEQUENCE [LARGE SCALE GENOMIC DNA]</scope>
</reference>
<accession>A0A2M6WSW1</accession>
<sequence length="66" mass="8080">MNLWWSYWLVGFLCSGLLCVLIIRLTLKKPFWDIFWKSLFSISVLIILLLWCYFLQWIVRLLIDLI</sequence>
<name>A0A2M6WSW1_9BACT</name>
<evidence type="ECO:0000313" key="3">
    <source>
        <dbReference type="Proteomes" id="UP000228533"/>
    </source>
</evidence>
<evidence type="ECO:0000256" key="1">
    <source>
        <dbReference type="SAM" id="Phobius"/>
    </source>
</evidence>
<keyword evidence="1" id="KW-1133">Transmembrane helix</keyword>
<keyword evidence="1" id="KW-0472">Membrane</keyword>
<organism evidence="2 3">
    <name type="scientific">Candidatus Falkowbacteria bacterium CG10_big_fil_rev_8_21_14_0_10_37_14</name>
    <dbReference type="NCBI Taxonomy" id="1974561"/>
    <lineage>
        <taxon>Bacteria</taxon>
        <taxon>Candidatus Falkowiibacteriota</taxon>
    </lineage>
</organism>
<dbReference type="AlphaFoldDB" id="A0A2M6WSW1"/>
<comment type="caution">
    <text evidence="2">The sequence shown here is derived from an EMBL/GenBank/DDBJ whole genome shotgun (WGS) entry which is preliminary data.</text>
</comment>
<dbReference type="Proteomes" id="UP000228533">
    <property type="component" value="Unassembled WGS sequence"/>
</dbReference>
<keyword evidence="1" id="KW-0812">Transmembrane</keyword>
<proteinExistence type="predicted"/>
<feature type="transmembrane region" description="Helical" evidence="1">
    <location>
        <begin position="39"/>
        <end position="59"/>
    </location>
</feature>